<keyword evidence="1" id="KW-1133">Transmembrane helix</keyword>
<dbReference type="EMBL" id="OUNE01000174">
    <property type="protein sequence ID" value="SPP33377.1"/>
    <property type="molecule type" value="Genomic_DNA"/>
</dbReference>
<protein>
    <recommendedName>
        <fullName evidence="3">GspL cytoplasmic actin-ATPase-like domain-containing protein</fullName>
    </recommendedName>
</protein>
<dbReference type="AlphaFoldDB" id="A0A3B0IW46"/>
<name>A0A3B0IW46_9RICK</name>
<sequence length="486" mass="55935">MSIRFVNMFGSKPKSKFMLSIGKEGTMLLYFKNDTLNKRYFAKDKNNKAVSNLISCLSSDKKAPLYLVLNHTDQNYLLQSIPRVNRISAYLSAKTKVEHFAHNNDINSILLVEKPNKFNQNWWYLLVSSKANHLIEYWLDVLVEIGSNFKGILMFPIELVSIAKKILHKDPSNWKIIVAATKTGGYRQVVLKENKMIFTRLIPFTNDNLPGIIAGEIYQEVKNTIQSLTKFGFEKNDPVDLCIIVSEAIKSSLSVINFSENSVSILTPYELGKLLGAELAISEKDSFCDTTILFHSFKNKPINIFNTKETKEFYLFNYLYLNSPQIFLYLLLVLVVINAFCLRNLYSNFNVADNLSAKRSALNNKLIKLSQSYNVKKIDEVYDFININNILSKIEYSPLIQVKYVEKLKVPDVELQLFEWNYNEAKSYITTTLKFNFQSGKDISYQYEKLQENLNDNFRTHDVSISSLPTTKEKNLSIDIEIGEAM</sequence>
<evidence type="ECO:0000256" key="1">
    <source>
        <dbReference type="SAM" id="Phobius"/>
    </source>
</evidence>
<gene>
    <name evidence="2" type="ORF">WBAD_0984</name>
</gene>
<keyword evidence="1" id="KW-0812">Transmembrane</keyword>
<reference evidence="2" key="1">
    <citation type="submission" date="2018-04" db="EMBL/GenBank/DDBJ databases">
        <authorList>
            <person name="Go L.Y."/>
            <person name="Mitchell J.A."/>
        </authorList>
    </citation>
    <scope>NUCLEOTIDE SEQUENCE</scope>
    <source>
        <strain evidence="2">WBAD</strain>
    </source>
</reference>
<evidence type="ECO:0008006" key="3">
    <source>
        <dbReference type="Google" id="ProtNLM"/>
    </source>
</evidence>
<accession>A0A3B0IW46</accession>
<evidence type="ECO:0000313" key="2">
    <source>
        <dbReference type="EMBL" id="SPP33377.1"/>
    </source>
</evidence>
<feature type="transmembrane region" description="Helical" evidence="1">
    <location>
        <begin position="326"/>
        <end position="346"/>
    </location>
</feature>
<keyword evidence="1" id="KW-0472">Membrane</keyword>
<proteinExistence type="predicted"/>
<organism evidence="2">
    <name type="scientific">Wolbachia endosymbiont of Aleurodicus dispersus</name>
    <dbReference type="NCBI Taxonomy" id="1288877"/>
    <lineage>
        <taxon>Bacteria</taxon>
        <taxon>Pseudomonadati</taxon>
        <taxon>Pseudomonadota</taxon>
        <taxon>Alphaproteobacteria</taxon>
        <taxon>Rickettsiales</taxon>
        <taxon>Anaplasmataceae</taxon>
        <taxon>Wolbachieae</taxon>
        <taxon>Wolbachia</taxon>
    </lineage>
</organism>